<reference evidence="5" key="1">
    <citation type="submission" date="2017-11" db="EMBL/GenBank/DDBJ databases">
        <title>The draft genome sequence of Chromatocurvus sp. F02.</title>
        <authorList>
            <person name="Du Z.-J."/>
            <person name="Chang Y.-Q."/>
        </authorList>
    </citation>
    <scope>NUCLEOTIDE SEQUENCE [LARGE SCALE GENOMIC DNA]</scope>
    <source>
        <strain evidence="5">F02</strain>
    </source>
</reference>
<dbReference type="InterPro" id="IPR050792">
    <property type="entry name" value="ADP-ribosylglycohydrolase"/>
</dbReference>
<feature type="binding site" evidence="3">
    <location>
        <position position="67"/>
    </location>
    <ligand>
        <name>Mg(2+)</name>
        <dbReference type="ChEBI" id="CHEBI:18420"/>
        <label>1</label>
    </ligand>
</feature>
<dbReference type="PANTHER" id="PTHR16222">
    <property type="entry name" value="ADP-RIBOSYLGLYCOHYDROLASE"/>
    <property type="match status" value="1"/>
</dbReference>
<dbReference type="Pfam" id="PF03747">
    <property type="entry name" value="ADP_ribosyl_GH"/>
    <property type="match status" value="1"/>
</dbReference>
<dbReference type="GO" id="GO:0046872">
    <property type="term" value="F:metal ion binding"/>
    <property type="evidence" value="ECO:0007669"/>
    <property type="project" value="UniProtKB-KW"/>
</dbReference>
<comment type="cofactor">
    <cofactor evidence="3">
        <name>Mg(2+)</name>
        <dbReference type="ChEBI" id="CHEBI:18420"/>
    </cofactor>
    <text evidence="3">Binds 2 magnesium ions per subunit.</text>
</comment>
<proteinExistence type="inferred from homology"/>
<gene>
    <name evidence="4" type="ORF">CWI75_02960</name>
</gene>
<keyword evidence="5" id="KW-1185">Reference proteome</keyword>
<dbReference type="PANTHER" id="PTHR16222:SF24">
    <property type="entry name" value="ADP-RIBOSYLHYDROLASE ARH3"/>
    <property type="match status" value="1"/>
</dbReference>
<accession>A0A2N5Y7F2</accession>
<comment type="caution">
    <text evidence="4">The sequence shown here is derived from an EMBL/GenBank/DDBJ whole genome shotgun (WGS) entry which is preliminary data.</text>
</comment>
<dbReference type="InterPro" id="IPR005502">
    <property type="entry name" value="Ribosyl_crysJ1"/>
</dbReference>
<evidence type="ECO:0000256" key="3">
    <source>
        <dbReference type="PIRSR" id="PIRSR605502-1"/>
    </source>
</evidence>
<sequence length="378" mass="39618">MDATSTEAETNPGTIDCWRGCLIGGAVGDALGGSVEFMSRADILGKFGPAGITAYAPAYGRIGAITDDTQMTLFTAEGLLRAHVRSRMRGTVAAYTSVTAHALQRWLLTQGSRAQADLDVSEDGWLIRQRDLHHQRAPGMTCLSALRQMPDFNTPASNDSKGCGGVMRVAPVGMFAASVFPEMGDREFADTVFGLGVDNAALTHGHISGQLPAGVLALMVALLLRGTDLTAATATALDVLQGSRGHEETTRILEQAISLASSRPASPEALASLGEGWVAEEALAISLYCALGAGDFEDGVLLAINHSGDSDSTGAITGNLLGALHGLQAIPAHLLEGLELREVTQSVADDLATAGDWQISEYSSDTKVDYYLDRYPVG</sequence>
<dbReference type="Gene3D" id="1.10.4080.10">
    <property type="entry name" value="ADP-ribosylation/Crystallin J1"/>
    <property type="match status" value="1"/>
</dbReference>
<dbReference type="OrthoDB" id="9798107at2"/>
<protein>
    <submittedName>
        <fullName evidence="4">ADP-ribosylglycohydrolase</fullName>
    </submittedName>
</protein>
<organism evidence="4 5">
    <name type="scientific">Kineobactrum sediminis</name>
    <dbReference type="NCBI Taxonomy" id="1905677"/>
    <lineage>
        <taxon>Bacteria</taxon>
        <taxon>Pseudomonadati</taxon>
        <taxon>Pseudomonadota</taxon>
        <taxon>Gammaproteobacteria</taxon>
        <taxon>Cellvibrionales</taxon>
        <taxon>Halieaceae</taxon>
        <taxon>Kineobactrum</taxon>
    </lineage>
</organism>
<dbReference type="GO" id="GO:0016787">
    <property type="term" value="F:hydrolase activity"/>
    <property type="evidence" value="ECO:0007669"/>
    <property type="project" value="UniProtKB-KW"/>
</dbReference>
<dbReference type="Proteomes" id="UP000234845">
    <property type="component" value="Unassembled WGS sequence"/>
</dbReference>
<keyword evidence="3" id="KW-0479">Metal-binding</keyword>
<dbReference type="InterPro" id="IPR036705">
    <property type="entry name" value="Ribosyl_crysJ1_sf"/>
</dbReference>
<keyword evidence="2 4" id="KW-0378">Hydrolase</keyword>
<evidence type="ECO:0000313" key="4">
    <source>
        <dbReference type="EMBL" id="PLW84315.1"/>
    </source>
</evidence>
<dbReference type="SUPFAM" id="SSF101478">
    <property type="entry name" value="ADP-ribosylglycohydrolase"/>
    <property type="match status" value="1"/>
</dbReference>
<name>A0A2N5Y7F2_9GAMM</name>
<feature type="binding site" evidence="3">
    <location>
        <position position="309"/>
    </location>
    <ligand>
        <name>Mg(2+)</name>
        <dbReference type="ChEBI" id="CHEBI:18420"/>
        <label>1</label>
    </ligand>
</feature>
<dbReference type="EMBL" id="PKLZ01000001">
    <property type="protein sequence ID" value="PLW84315.1"/>
    <property type="molecule type" value="Genomic_DNA"/>
</dbReference>
<feature type="binding site" evidence="3">
    <location>
        <position position="66"/>
    </location>
    <ligand>
        <name>Mg(2+)</name>
        <dbReference type="ChEBI" id="CHEBI:18420"/>
        <label>1</label>
    </ligand>
</feature>
<evidence type="ECO:0000256" key="1">
    <source>
        <dbReference type="ARBA" id="ARBA00010702"/>
    </source>
</evidence>
<keyword evidence="3" id="KW-0460">Magnesium</keyword>
<feature type="binding site" evidence="3">
    <location>
        <position position="311"/>
    </location>
    <ligand>
        <name>Mg(2+)</name>
        <dbReference type="ChEBI" id="CHEBI:18420"/>
        <label>1</label>
    </ligand>
</feature>
<evidence type="ECO:0000313" key="5">
    <source>
        <dbReference type="Proteomes" id="UP000234845"/>
    </source>
</evidence>
<dbReference type="RefSeq" id="WP_101519951.1">
    <property type="nucleotide sequence ID" value="NZ_PKLZ01000001.1"/>
</dbReference>
<feature type="binding site" evidence="3">
    <location>
        <position position="312"/>
    </location>
    <ligand>
        <name>Mg(2+)</name>
        <dbReference type="ChEBI" id="CHEBI:18420"/>
        <label>1</label>
    </ligand>
</feature>
<comment type="similarity">
    <text evidence="1">Belongs to the ADP-ribosylglycohydrolase family.</text>
</comment>
<dbReference type="AlphaFoldDB" id="A0A2N5Y7F2"/>
<evidence type="ECO:0000256" key="2">
    <source>
        <dbReference type="ARBA" id="ARBA00022801"/>
    </source>
</evidence>
<feature type="binding site" evidence="3">
    <location>
        <position position="68"/>
    </location>
    <ligand>
        <name>Mg(2+)</name>
        <dbReference type="ChEBI" id="CHEBI:18420"/>
        <label>1</label>
    </ligand>
</feature>